<comment type="pathway">
    <text evidence="2">Glycan metabolism; pectin degradation; 2-dehydro-3-deoxy-D-gluconate from pectin: step 1/5.</text>
</comment>
<keyword evidence="5" id="KW-0063">Aspartyl esterase</keyword>
<dbReference type="InterPro" id="IPR012334">
    <property type="entry name" value="Pectin_lyas_fold"/>
</dbReference>
<dbReference type="GO" id="GO:0042545">
    <property type="term" value="P:cell wall modification"/>
    <property type="evidence" value="ECO:0007669"/>
    <property type="project" value="InterPro"/>
</dbReference>
<evidence type="ECO:0000256" key="5">
    <source>
        <dbReference type="ARBA" id="ARBA00023085"/>
    </source>
</evidence>
<feature type="domain" description="Pectinesterase catalytic" evidence="7">
    <location>
        <begin position="71"/>
        <end position="188"/>
    </location>
</feature>
<reference evidence="8 9" key="1">
    <citation type="journal article" date="2019" name="Plant Biotechnol. J.">
        <title>The red bayberry genome and genetic basis of sex determination.</title>
        <authorList>
            <person name="Jia H.M."/>
            <person name="Jia H.J."/>
            <person name="Cai Q.L."/>
            <person name="Wang Y."/>
            <person name="Zhao H.B."/>
            <person name="Yang W.F."/>
            <person name="Wang G.Y."/>
            <person name="Li Y.H."/>
            <person name="Zhan D.L."/>
            <person name="Shen Y.T."/>
            <person name="Niu Q.F."/>
            <person name="Chang L."/>
            <person name="Qiu J."/>
            <person name="Zhao L."/>
            <person name="Xie H.B."/>
            <person name="Fu W.Y."/>
            <person name="Jin J."/>
            <person name="Li X.W."/>
            <person name="Jiao Y."/>
            <person name="Zhou C.C."/>
            <person name="Tu T."/>
            <person name="Chai C.Y."/>
            <person name="Gao J.L."/>
            <person name="Fan L.J."/>
            <person name="van de Weg E."/>
            <person name="Wang J.Y."/>
            <person name="Gao Z.S."/>
        </authorList>
    </citation>
    <scope>NUCLEOTIDE SEQUENCE [LARGE SCALE GENOMIC DNA]</scope>
    <source>
        <tissue evidence="8">Leaves</tissue>
    </source>
</reference>
<dbReference type="PANTHER" id="PTHR31707">
    <property type="entry name" value="PECTINESTERASE"/>
    <property type="match status" value="1"/>
</dbReference>
<keyword evidence="4" id="KW-0378">Hydrolase</keyword>
<evidence type="ECO:0000256" key="1">
    <source>
        <dbReference type="ARBA" id="ARBA00004191"/>
    </source>
</evidence>
<gene>
    <name evidence="8" type="ORF">CJ030_MR0G004409</name>
</gene>
<keyword evidence="3" id="KW-0964">Secreted</keyword>
<dbReference type="Proteomes" id="UP000516437">
    <property type="component" value="Unassembled WGS sequence"/>
</dbReference>
<dbReference type="GO" id="GO:0045490">
    <property type="term" value="P:pectin catabolic process"/>
    <property type="evidence" value="ECO:0007669"/>
    <property type="project" value="UniProtKB-UniPathway"/>
</dbReference>
<keyword evidence="9" id="KW-1185">Reference proteome</keyword>
<dbReference type="OrthoDB" id="2019149at2759"/>
<comment type="subcellular location">
    <subcellularLocation>
        <location evidence="1">Secreted</location>
        <location evidence="1">Cell wall</location>
    </subcellularLocation>
</comment>
<evidence type="ECO:0000259" key="7">
    <source>
        <dbReference type="Pfam" id="PF01095"/>
    </source>
</evidence>
<accession>A0A6A1ULZ5</accession>
<organism evidence="8 9">
    <name type="scientific">Morella rubra</name>
    <name type="common">Chinese bayberry</name>
    <dbReference type="NCBI Taxonomy" id="262757"/>
    <lineage>
        <taxon>Eukaryota</taxon>
        <taxon>Viridiplantae</taxon>
        <taxon>Streptophyta</taxon>
        <taxon>Embryophyta</taxon>
        <taxon>Tracheophyta</taxon>
        <taxon>Spermatophyta</taxon>
        <taxon>Magnoliopsida</taxon>
        <taxon>eudicotyledons</taxon>
        <taxon>Gunneridae</taxon>
        <taxon>Pentapetalae</taxon>
        <taxon>rosids</taxon>
        <taxon>fabids</taxon>
        <taxon>Fagales</taxon>
        <taxon>Myricaceae</taxon>
        <taxon>Morella</taxon>
    </lineage>
</organism>
<dbReference type="AlphaFoldDB" id="A0A6A1ULZ5"/>
<dbReference type="SUPFAM" id="SSF51126">
    <property type="entry name" value="Pectin lyase-like"/>
    <property type="match status" value="1"/>
</dbReference>
<evidence type="ECO:0000256" key="3">
    <source>
        <dbReference type="ARBA" id="ARBA00022512"/>
    </source>
</evidence>
<feature type="region of interest" description="Disordered" evidence="6">
    <location>
        <begin position="55"/>
        <end position="80"/>
    </location>
</feature>
<proteinExistence type="predicted"/>
<keyword evidence="3" id="KW-0134">Cell wall</keyword>
<dbReference type="Pfam" id="PF01095">
    <property type="entry name" value="Pectinesterase"/>
    <property type="match status" value="1"/>
</dbReference>
<protein>
    <submittedName>
        <fullName evidence="8">Pectinesterase/pectinesterase inhibitor PPE8B</fullName>
    </submittedName>
</protein>
<name>A0A6A1ULZ5_9ROSI</name>
<evidence type="ECO:0000313" key="8">
    <source>
        <dbReference type="EMBL" id="KAB1201289.1"/>
    </source>
</evidence>
<evidence type="ECO:0000313" key="9">
    <source>
        <dbReference type="Proteomes" id="UP000516437"/>
    </source>
</evidence>
<dbReference type="EMBL" id="RXIC02000083">
    <property type="protein sequence ID" value="KAB1201289.1"/>
    <property type="molecule type" value="Genomic_DNA"/>
</dbReference>
<evidence type="ECO:0000256" key="6">
    <source>
        <dbReference type="SAM" id="MobiDB-lite"/>
    </source>
</evidence>
<comment type="caution">
    <text evidence="8">The sequence shown here is derived from an EMBL/GenBank/DDBJ whole genome shotgun (WGS) entry which is preliminary data.</text>
</comment>
<evidence type="ECO:0000256" key="4">
    <source>
        <dbReference type="ARBA" id="ARBA00022801"/>
    </source>
</evidence>
<feature type="compositionally biased region" description="Polar residues" evidence="6">
    <location>
        <begin position="71"/>
        <end position="80"/>
    </location>
</feature>
<sequence length="204" mass="22379">MGCCASKEGDSKACRVARWRSTGIVALRDCKLKANFLSCCNVICILLRGVPELPNSGQKGSAESEEHRNRSGSQRPKPTTGFSIQFCNISADSDVAASLNSTATYLGRPWKPYSRTVIMQSYMSNVIRSEGWLEWNGSLHLDSLFYGEYMNYGPGAGLGSRVKWPGYHLFNNSSEANNFTVAQFIEGNLWLPSTGVRYTAGLGV</sequence>
<dbReference type="InterPro" id="IPR000070">
    <property type="entry name" value="Pectinesterase_cat"/>
</dbReference>
<dbReference type="UniPathway" id="UPA00545">
    <property type="reaction ID" value="UER00823"/>
</dbReference>
<dbReference type="GO" id="GO:0030599">
    <property type="term" value="F:pectinesterase activity"/>
    <property type="evidence" value="ECO:0007669"/>
    <property type="project" value="InterPro"/>
</dbReference>
<evidence type="ECO:0000256" key="2">
    <source>
        <dbReference type="ARBA" id="ARBA00005184"/>
    </source>
</evidence>
<dbReference type="Gene3D" id="2.160.20.10">
    <property type="entry name" value="Single-stranded right-handed beta-helix, Pectin lyase-like"/>
    <property type="match status" value="1"/>
</dbReference>
<dbReference type="InterPro" id="IPR011050">
    <property type="entry name" value="Pectin_lyase_fold/virulence"/>
</dbReference>